<organism evidence="1 2">
    <name type="scientific">Rosistilla ulvae</name>
    <dbReference type="NCBI Taxonomy" id="1930277"/>
    <lineage>
        <taxon>Bacteria</taxon>
        <taxon>Pseudomonadati</taxon>
        <taxon>Planctomycetota</taxon>
        <taxon>Planctomycetia</taxon>
        <taxon>Pirellulales</taxon>
        <taxon>Pirellulaceae</taxon>
        <taxon>Rosistilla</taxon>
    </lineage>
</organism>
<evidence type="ECO:0000313" key="2">
    <source>
        <dbReference type="Proteomes" id="UP000319557"/>
    </source>
</evidence>
<proteinExistence type="predicted"/>
<evidence type="ECO:0000313" key="1">
    <source>
        <dbReference type="EMBL" id="QDS88437.1"/>
    </source>
</evidence>
<protein>
    <submittedName>
        <fullName evidence="1">Uncharacterized protein</fullName>
    </submittedName>
</protein>
<sequence>MRLFPENKANPKHDANLQPQKRCLYQIDLPICGNSGGSTAR</sequence>
<dbReference type="Proteomes" id="UP000319557">
    <property type="component" value="Chromosome"/>
</dbReference>
<reference evidence="1 2" key="1">
    <citation type="submission" date="2019-02" db="EMBL/GenBank/DDBJ databases">
        <title>Deep-cultivation of Planctomycetes and their phenomic and genomic characterization uncovers novel biology.</title>
        <authorList>
            <person name="Wiegand S."/>
            <person name="Jogler M."/>
            <person name="Boedeker C."/>
            <person name="Pinto D."/>
            <person name="Vollmers J."/>
            <person name="Rivas-Marin E."/>
            <person name="Kohn T."/>
            <person name="Peeters S.H."/>
            <person name="Heuer A."/>
            <person name="Rast P."/>
            <person name="Oberbeckmann S."/>
            <person name="Bunk B."/>
            <person name="Jeske O."/>
            <person name="Meyerdierks A."/>
            <person name="Storesund J.E."/>
            <person name="Kallscheuer N."/>
            <person name="Luecker S."/>
            <person name="Lage O.M."/>
            <person name="Pohl T."/>
            <person name="Merkel B.J."/>
            <person name="Hornburger P."/>
            <person name="Mueller R.-W."/>
            <person name="Bruemmer F."/>
            <person name="Labrenz M."/>
            <person name="Spormann A.M."/>
            <person name="Op den Camp H."/>
            <person name="Overmann J."/>
            <person name="Amann R."/>
            <person name="Jetten M.S.M."/>
            <person name="Mascher T."/>
            <person name="Medema M.H."/>
            <person name="Devos D.P."/>
            <person name="Kaster A.-K."/>
            <person name="Ovreas L."/>
            <person name="Rohde M."/>
            <person name="Galperin M.Y."/>
            <person name="Jogler C."/>
        </authorList>
    </citation>
    <scope>NUCLEOTIDE SEQUENCE [LARGE SCALE GENOMIC DNA]</scope>
    <source>
        <strain evidence="1 2">EC9</strain>
    </source>
</reference>
<accession>A0A517M0P0</accession>
<dbReference type="EMBL" id="CP036261">
    <property type="protein sequence ID" value="QDS88437.1"/>
    <property type="molecule type" value="Genomic_DNA"/>
</dbReference>
<name>A0A517M0P0_9BACT</name>
<keyword evidence="2" id="KW-1185">Reference proteome</keyword>
<dbReference type="AlphaFoldDB" id="A0A517M0P0"/>
<dbReference type="KEGG" id="ruv:EC9_26280"/>
<gene>
    <name evidence="1" type="ORF">EC9_26280</name>
</gene>